<dbReference type="Proteomes" id="UP001652661">
    <property type="component" value="Chromosome 2R"/>
</dbReference>
<dbReference type="CDD" id="cd09077">
    <property type="entry name" value="R1-I-EN"/>
    <property type="match status" value="1"/>
</dbReference>
<dbReference type="InterPro" id="IPR036691">
    <property type="entry name" value="Endo/exonu/phosph_ase_sf"/>
</dbReference>
<reference evidence="3" key="2">
    <citation type="submission" date="2025-08" db="UniProtKB">
        <authorList>
            <consortium name="RefSeq"/>
        </authorList>
    </citation>
    <scope>IDENTIFICATION</scope>
    <source>
        <strain evidence="3">14028-0561.14</strain>
        <tissue evidence="3">Whole fly</tissue>
    </source>
</reference>
<dbReference type="PANTHER" id="PTHR33273:SF4">
    <property type="entry name" value="ENDONUCLEASE_EXONUCLEASE_PHOSPHATASE DOMAIN-CONTAINING PROTEIN"/>
    <property type="match status" value="1"/>
</dbReference>
<keyword evidence="2" id="KW-1185">Reference proteome</keyword>
<accession>A0ABM4GCM3</accession>
<evidence type="ECO:0000259" key="1">
    <source>
        <dbReference type="Pfam" id="PF14529"/>
    </source>
</evidence>
<evidence type="ECO:0000313" key="2">
    <source>
        <dbReference type="Proteomes" id="UP001652661"/>
    </source>
</evidence>
<organism evidence="2 3">
    <name type="scientific">Drosophila kikkawai</name>
    <name type="common">Fruit fly</name>
    <dbReference type="NCBI Taxonomy" id="30033"/>
    <lineage>
        <taxon>Eukaryota</taxon>
        <taxon>Metazoa</taxon>
        <taxon>Ecdysozoa</taxon>
        <taxon>Arthropoda</taxon>
        <taxon>Hexapoda</taxon>
        <taxon>Insecta</taxon>
        <taxon>Pterygota</taxon>
        <taxon>Neoptera</taxon>
        <taxon>Endopterygota</taxon>
        <taxon>Diptera</taxon>
        <taxon>Brachycera</taxon>
        <taxon>Muscomorpha</taxon>
        <taxon>Ephydroidea</taxon>
        <taxon>Drosophilidae</taxon>
        <taxon>Drosophila</taxon>
        <taxon>Sophophora</taxon>
    </lineage>
</organism>
<dbReference type="InterPro" id="IPR005135">
    <property type="entry name" value="Endo/exonuclease/phosphatase"/>
</dbReference>
<reference evidence="2" key="1">
    <citation type="submission" date="2025-05" db="UniProtKB">
        <authorList>
            <consortium name="RefSeq"/>
        </authorList>
    </citation>
    <scope>NUCLEOTIDE SEQUENCE [LARGE SCALE GENOMIC DNA]</scope>
    <source>
        <strain evidence="2">14028-0561.14</strain>
    </source>
</reference>
<sequence>MPGTGAYRQQMAAQDLLQQTVREVSADVAFLSQPYREREGAELASDRTGKAAFWLCGDRRLRMSCIREADGFVRAEVGGFWMYSCYLAPSLPLEAFSRILDELCYDLRGRANLIVGGDFNAWAQEWGSTSTNARGWVVLEAFASTDVVLLNHGERHTFVRAGAASIIDLTFPSTSISHNAKWEVSIAYTRSDHEARKVGESECPRTVLRPNKAYRPDTLCTQKFTDALEGLSVDGSVGATELANQTTALVEYACDRSMRL</sequence>
<feature type="domain" description="Endonuclease/exonuclease/phosphatase" evidence="1">
    <location>
        <begin position="82"/>
        <end position="194"/>
    </location>
</feature>
<proteinExistence type="predicted"/>
<protein>
    <recommendedName>
        <fullName evidence="1">Endonuclease/exonuclease/phosphatase domain-containing protein</fullName>
    </recommendedName>
</protein>
<evidence type="ECO:0000313" key="3">
    <source>
        <dbReference type="RefSeq" id="XP_070140455.1"/>
    </source>
</evidence>
<dbReference type="Gene3D" id="3.60.10.10">
    <property type="entry name" value="Endonuclease/exonuclease/phosphatase"/>
    <property type="match status" value="1"/>
</dbReference>
<dbReference type="RefSeq" id="XP_070140455.1">
    <property type="nucleotide sequence ID" value="XM_070284354.1"/>
</dbReference>
<dbReference type="Pfam" id="PF14529">
    <property type="entry name" value="Exo_endo_phos_2"/>
    <property type="match status" value="1"/>
</dbReference>
<dbReference type="PANTHER" id="PTHR33273">
    <property type="entry name" value="DOMAIN-CONTAINING PROTEIN, PUTATIVE-RELATED"/>
    <property type="match status" value="1"/>
</dbReference>
<gene>
    <name evidence="3" type="primary">LOC138928071</name>
</gene>
<name>A0ABM4GCM3_DROKI</name>
<dbReference type="GeneID" id="138928071"/>
<dbReference type="SUPFAM" id="SSF56219">
    <property type="entry name" value="DNase I-like"/>
    <property type="match status" value="1"/>
</dbReference>